<evidence type="ECO:0000256" key="12">
    <source>
        <dbReference type="ARBA" id="ARBA00023307"/>
    </source>
</evidence>
<dbReference type="InterPro" id="IPR012128">
    <property type="entry name" value="Phycobilisome_asu/bsu"/>
</dbReference>
<evidence type="ECO:0000256" key="15">
    <source>
        <dbReference type="RuleBase" id="RU004438"/>
    </source>
</evidence>
<sequence>MSIVKQVILNADEELRYPSPGEIQMIQNFCHTGTQRIRIATNLAKNERRLVELASDKFWKRRPNTPSNSGNMRKTSSCQRDQGWYIRLVAYCVLAGNEQPLTEIGIVGMKEMYQSLGIPLANWVEALRCIKEEAQELLGNEDAALVTPYFDKIIQALALPGTPYLINDGNSDW</sequence>
<dbReference type="PANTHER" id="PTHR34011:SF2">
    <property type="entry name" value="ALLOPHYCOCYANIN ALPHA CHAIN"/>
    <property type="match status" value="1"/>
</dbReference>
<dbReference type="SUPFAM" id="SSF46458">
    <property type="entry name" value="Globin-like"/>
    <property type="match status" value="1"/>
</dbReference>
<evidence type="ECO:0000256" key="11">
    <source>
        <dbReference type="ARBA" id="ARBA00023136"/>
    </source>
</evidence>
<dbReference type="PANTHER" id="PTHR34011">
    <property type="entry name" value="PHYCOBILISOME 32.1 KDA LINKER POLYPEPTIDE, PHYCOCYANIN-ASSOCIATED, ROD 2-RELATED"/>
    <property type="match status" value="1"/>
</dbReference>
<keyword evidence="7 15" id="KW-0605">Phycobilisome</keyword>
<dbReference type="PIRSF" id="PIRSF000081">
    <property type="entry name" value="Phycocyanin"/>
    <property type="match status" value="1"/>
</dbReference>
<reference evidence="16 17" key="1">
    <citation type="submission" date="2017-06" db="EMBL/GenBank/DDBJ databases">
        <title>Genome sequencing of cyanobaciteial culture collection at National Institute for Environmental Studies (NIES).</title>
        <authorList>
            <person name="Hirose Y."/>
            <person name="Shimura Y."/>
            <person name="Fujisawa T."/>
            <person name="Nakamura Y."/>
            <person name="Kawachi M."/>
        </authorList>
    </citation>
    <scope>NUCLEOTIDE SEQUENCE [LARGE SCALE GENOMIC DNA]</scope>
    <source>
        <strain evidence="16 17">NIES-267</strain>
    </source>
</reference>
<dbReference type="GO" id="GO:0031676">
    <property type="term" value="C:plasma membrane-derived thylakoid membrane"/>
    <property type="evidence" value="ECO:0007669"/>
    <property type="project" value="UniProtKB-SubCell"/>
</dbReference>
<evidence type="ECO:0000256" key="1">
    <source>
        <dbReference type="ARBA" id="ARBA00004445"/>
    </source>
</evidence>
<evidence type="ECO:0000313" key="16">
    <source>
        <dbReference type="EMBL" id="BAY85966.1"/>
    </source>
</evidence>
<dbReference type="GO" id="GO:0030089">
    <property type="term" value="C:phycobilisome"/>
    <property type="evidence" value="ECO:0007669"/>
    <property type="project" value="UniProtKB-KW"/>
</dbReference>
<evidence type="ECO:0000256" key="10">
    <source>
        <dbReference type="ARBA" id="ARBA00023078"/>
    </source>
</evidence>
<dbReference type="OrthoDB" id="510030at2"/>
<evidence type="ECO:0000256" key="3">
    <source>
        <dbReference type="ARBA" id="ARBA00022448"/>
    </source>
</evidence>
<feature type="modified residue" description="N4-methylasparagine" evidence="14">
    <location>
        <position position="71"/>
    </location>
</feature>
<keyword evidence="6" id="KW-0042">Antenna complex</keyword>
<evidence type="ECO:0000313" key="17">
    <source>
        <dbReference type="Proteomes" id="UP000218418"/>
    </source>
</evidence>
<dbReference type="Proteomes" id="UP000218418">
    <property type="component" value="Chromosome"/>
</dbReference>
<proteinExistence type="inferred from homology"/>
<keyword evidence="4" id="KW-0488">Methylation</keyword>
<evidence type="ECO:0000256" key="7">
    <source>
        <dbReference type="ARBA" id="ARBA00022738"/>
    </source>
</evidence>
<protein>
    <submittedName>
        <fullName evidence="16">Phycobilisome protein</fullName>
    </submittedName>
</protein>
<keyword evidence="3 15" id="KW-0813">Transport</keyword>
<evidence type="ECO:0000256" key="6">
    <source>
        <dbReference type="ARBA" id="ARBA00022549"/>
    </source>
</evidence>
<evidence type="ECO:0000256" key="4">
    <source>
        <dbReference type="ARBA" id="ARBA00022481"/>
    </source>
</evidence>
<dbReference type="Pfam" id="PF00502">
    <property type="entry name" value="Phycobilisome"/>
    <property type="match status" value="1"/>
</dbReference>
<evidence type="ECO:0000256" key="9">
    <source>
        <dbReference type="ARBA" id="ARBA00022991"/>
    </source>
</evidence>
<organism evidence="16 17">
    <name type="scientific">Calothrix parasitica NIES-267</name>
    <dbReference type="NCBI Taxonomy" id="1973488"/>
    <lineage>
        <taxon>Bacteria</taxon>
        <taxon>Bacillati</taxon>
        <taxon>Cyanobacteriota</taxon>
        <taxon>Cyanophyceae</taxon>
        <taxon>Nostocales</taxon>
        <taxon>Calotrichaceae</taxon>
        <taxon>Calothrix</taxon>
    </lineage>
</organism>
<dbReference type="EMBL" id="AP018227">
    <property type="protein sequence ID" value="BAY85966.1"/>
    <property type="molecule type" value="Genomic_DNA"/>
</dbReference>
<gene>
    <name evidence="16" type="ORF">NIES267_54720</name>
</gene>
<keyword evidence="17" id="KW-1185">Reference proteome</keyword>
<evidence type="ECO:0000256" key="13">
    <source>
        <dbReference type="PIRSR" id="PIRSR000081-1"/>
    </source>
</evidence>
<dbReference type="Gene3D" id="1.10.490.20">
    <property type="entry name" value="Phycocyanins"/>
    <property type="match status" value="1"/>
</dbReference>
<evidence type="ECO:0000256" key="8">
    <source>
        <dbReference type="ARBA" id="ARBA00022982"/>
    </source>
</evidence>
<evidence type="ECO:0000256" key="14">
    <source>
        <dbReference type="PIRSR" id="PIRSR000081-2"/>
    </source>
</evidence>
<feature type="binding site" evidence="13">
    <location>
        <position position="71"/>
    </location>
    <ligand>
        <name>(2R,3E)-phycocyanobilin</name>
        <dbReference type="ChEBI" id="CHEBI:85275"/>
        <label>1</label>
    </ligand>
</feature>
<keyword evidence="9 15" id="KW-0157">Chromophore</keyword>
<dbReference type="InterPro" id="IPR038719">
    <property type="entry name" value="Phycobilisome_asu/bsu_sf"/>
</dbReference>
<dbReference type="AlphaFoldDB" id="A0A1Z4LXI5"/>
<keyword evidence="12 15" id="KW-0089">Bile pigment</keyword>
<evidence type="ECO:0000256" key="2">
    <source>
        <dbReference type="ARBA" id="ARBA00008182"/>
    </source>
</evidence>
<name>A0A1Z4LXI5_9CYAN</name>
<dbReference type="InterPro" id="IPR009050">
    <property type="entry name" value="Globin-like_sf"/>
</dbReference>
<feature type="binding site" evidence="13">
    <location>
        <position position="73"/>
    </location>
    <ligand>
        <name>(2R,3E)-phycocyanobilin</name>
        <dbReference type="ChEBI" id="CHEBI:85275"/>
        <label>1</label>
    </ligand>
</feature>
<dbReference type="GO" id="GO:0015979">
    <property type="term" value="P:photosynthesis"/>
    <property type="evidence" value="ECO:0007669"/>
    <property type="project" value="UniProtKB-KW"/>
</dbReference>
<keyword evidence="5 15" id="KW-0602">Photosynthesis</keyword>
<feature type="binding site" evidence="13">
    <location>
        <position position="78"/>
    </location>
    <ligand>
        <name>(2R,3E)-phycocyanobilin</name>
        <dbReference type="ChEBI" id="CHEBI:85275"/>
        <label>1</label>
    </ligand>
</feature>
<comment type="subcellular location">
    <subcellularLocation>
        <location evidence="1 15">Cellular thylakoid membrane</location>
        <topology evidence="1 15">Peripheral membrane protein</topology>
        <orientation evidence="1 15">Cytoplasmic side</orientation>
    </subcellularLocation>
</comment>
<keyword evidence="8 15" id="KW-0249">Electron transport</keyword>
<comment type="similarity">
    <text evidence="2 15">Belongs to the phycobiliprotein family.</text>
</comment>
<dbReference type="CDD" id="cd12125">
    <property type="entry name" value="APC_alpha"/>
    <property type="match status" value="1"/>
</dbReference>
<evidence type="ECO:0000256" key="5">
    <source>
        <dbReference type="ARBA" id="ARBA00022531"/>
    </source>
</evidence>
<keyword evidence="10 15" id="KW-0793">Thylakoid</keyword>
<keyword evidence="11 15" id="KW-0472">Membrane</keyword>
<accession>A0A1Z4LXI5</accession>